<gene>
    <name evidence="1" type="ORF">SAMN05720606_107116</name>
</gene>
<proteinExistence type="predicted"/>
<dbReference type="AlphaFoldDB" id="A0A1G5HNX4"/>
<sequence>MLDMFTQRRIVSLMNGYVHEKVPAELRTMVKLTYEMKDNELILNEERPAGQRHQWERMPIARFYWEGNQWKVYASDDQHSWSPADIVVPCFNFEDALEQVERDESGMFWRERD</sequence>
<dbReference type="InterPro" id="IPR021388">
    <property type="entry name" value="DUF3024"/>
</dbReference>
<reference evidence="2" key="1">
    <citation type="submission" date="2016-10" db="EMBL/GenBank/DDBJ databases">
        <authorList>
            <person name="Varghese N."/>
            <person name="Submissions S."/>
        </authorList>
    </citation>
    <scope>NUCLEOTIDE SEQUENCE [LARGE SCALE GENOMIC DNA]</scope>
    <source>
        <strain evidence="2">BL9</strain>
    </source>
</reference>
<organism evidence="1 2">
    <name type="scientific">Paenibacillus polysaccharolyticus</name>
    <dbReference type="NCBI Taxonomy" id="582692"/>
    <lineage>
        <taxon>Bacteria</taxon>
        <taxon>Bacillati</taxon>
        <taxon>Bacillota</taxon>
        <taxon>Bacilli</taxon>
        <taxon>Bacillales</taxon>
        <taxon>Paenibacillaceae</taxon>
        <taxon>Paenibacillus</taxon>
    </lineage>
</organism>
<keyword evidence="2" id="KW-1185">Reference proteome</keyword>
<evidence type="ECO:0000313" key="1">
    <source>
        <dbReference type="EMBL" id="SCY65453.1"/>
    </source>
</evidence>
<evidence type="ECO:0008006" key="3">
    <source>
        <dbReference type="Google" id="ProtNLM"/>
    </source>
</evidence>
<dbReference type="EMBL" id="FMVM01000007">
    <property type="protein sequence ID" value="SCY65453.1"/>
    <property type="molecule type" value="Genomic_DNA"/>
</dbReference>
<evidence type="ECO:0000313" key="2">
    <source>
        <dbReference type="Proteomes" id="UP000198538"/>
    </source>
</evidence>
<dbReference type="Pfam" id="PF11225">
    <property type="entry name" value="DUF3024"/>
    <property type="match status" value="1"/>
</dbReference>
<accession>A0A1G5HNX4</accession>
<dbReference type="RefSeq" id="WP_167375714.1">
    <property type="nucleotide sequence ID" value="NZ_FMVM01000007.1"/>
</dbReference>
<protein>
    <recommendedName>
        <fullName evidence="3">DUF3024 domain-containing protein</fullName>
    </recommendedName>
</protein>
<dbReference type="STRING" id="582692.SAMN05720606_107116"/>
<dbReference type="Proteomes" id="UP000198538">
    <property type="component" value="Unassembled WGS sequence"/>
</dbReference>
<name>A0A1G5HNX4_9BACL</name>